<dbReference type="PANTHER" id="PTHR30126:SF40">
    <property type="entry name" value="HTH-TYPE TRANSCRIPTIONAL REGULATOR GLTR"/>
    <property type="match status" value="1"/>
</dbReference>
<evidence type="ECO:0000256" key="1">
    <source>
        <dbReference type="ARBA" id="ARBA00009437"/>
    </source>
</evidence>
<comment type="caution">
    <text evidence="6">The sequence shown here is derived from an EMBL/GenBank/DDBJ whole genome shotgun (WGS) entry which is preliminary data.</text>
</comment>
<evidence type="ECO:0000313" key="7">
    <source>
        <dbReference type="Proteomes" id="UP001596254"/>
    </source>
</evidence>
<dbReference type="Proteomes" id="UP001596254">
    <property type="component" value="Unassembled WGS sequence"/>
</dbReference>
<keyword evidence="3" id="KW-0238">DNA-binding</keyword>
<evidence type="ECO:0000259" key="5">
    <source>
        <dbReference type="PROSITE" id="PS50931"/>
    </source>
</evidence>
<evidence type="ECO:0000256" key="4">
    <source>
        <dbReference type="ARBA" id="ARBA00023163"/>
    </source>
</evidence>
<proteinExistence type="inferred from homology"/>
<evidence type="ECO:0000256" key="3">
    <source>
        <dbReference type="ARBA" id="ARBA00023125"/>
    </source>
</evidence>
<keyword evidence="2" id="KW-0805">Transcription regulation</keyword>
<dbReference type="Gene3D" id="1.10.10.10">
    <property type="entry name" value="Winged helix-like DNA-binding domain superfamily/Winged helix DNA-binding domain"/>
    <property type="match status" value="1"/>
</dbReference>
<feature type="domain" description="HTH lysR-type" evidence="5">
    <location>
        <begin position="1"/>
        <end position="59"/>
    </location>
</feature>
<keyword evidence="7" id="KW-1185">Reference proteome</keyword>
<organism evidence="6 7">
    <name type="scientific">Levilactobacillus tongjiangensis</name>
    <dbReference type="NCBI Taxonomy" id="2486023"/>
    <lineage>
        <taxon>Bacteria</taxon>
        <taxon>Bacillati</taxon>
        <taxon>Bacillota</taxon>
        <taxon>Bacilli</taxon>
        <taxon>Lactobacillales</taxon>
        <taxon>Lactobacillaceae</taxon>
        <taxon>Levilactobacillus</taxon>
    </lineage>
</organism>
<dbReference type="InterPro" id="IPR036388">
    <property type="entry name" value="WH-like_DNA-bd_sf"/>
</dbReference>
<dbReference type="RefSeq" id="WP_125692061.1">
    <property type="nucleotide sequence ID" value="NZ_JBHSSK010000007.1"/>
</dbReference>
<reference evidence="7" key="1">
    <citation type="journal article" date="2019" name="Int. J. Syst. Evol. Microbiol.">
        <title>The Global Catalogue of Microorganisms (GCM) 10K type strain sequencing project: providing services to taxonomists for standard genome sequencing and annotation.</title>
        <authorList>
            <consortium name="The Broad Institute Genomics Platform"/>
            <consortium name="The Broad Institute Genome Sequencing Center for Infectious Disease"/>
            <person name="Wu L."/>
            <person name="Ma J."/>
        </authorList>
    </citation>
    <scope>NUCLEOTIDE SEQUENCE [LARGE SCALE GENOMIC DNA]</scope>
    <source>
        <strain evidence="7">CCM 8905</strain>
    </source>
</reference>
<dbReference type="PROSITE" id="PS50931">
    <property type="entry name" value="HTH_LYSR"/>
    <property type="match status" value="1"/>
</dbReference>
<dbReference type="EMBL" id="JBHSSK010000007">
    <property type="protein sequence ID" value="MFC6206359.1"/>
    <property type="molecule type" value="Genomic_DNA"/>
</dbReference>
<comment type="similarity">
    <text evidence="1">Belongs to the LysR transcriptional regulatory family.</text>
</comment>
<dbReference type="Pfam" id="PF00126">
    <property type="entry name" value="HTH_1"/>
    <property type="match status" value="1"/>
</dbReference>
<dbReference type="InterPro" id="IPR036390">
    <property type="entry name" value="WH_DNA-bd_sf"/>
</dbReference>
<dbReference type="PANTHER" id="PTHR30126">
    <property type="entry name" value="HTH-TYPE TRANSCRIPTIONAL REGULATOR"/>
    <property type="match status" value="1"/>
</dbReference>
<dbReference type="PRINTS" id="PR00039">
    <property type="entry name" value="HTHLYSR"/>
</dbReference>
<gene>
    <name evidence="6" type="ORF">ACFP1G_02545</name>
</gene>
<evidence type="ECO:0000256" key="2">
    <source>
        <dbReference type="ARBA" id="ARBA00023015"/>
    </source>
</evidence>
<evidence type="ECO:0000313" key="6">
    <source>
        <dbReference type="EMBL" id="MFC6206359.1"/>
    </source>
</evidence>
<protein>
    <submittedName>
        <fullName evidence="6">LysR family transcriptional regulator</fullName>
    </submittedName>
</protein>
<keyword evidence="4" id="KW-0804">Transcription</keyword>
<dbReference type="InterPro" id="IPR000847">
    <property type="entry name" value="LysR_HTH_N"/>
</dbReference>
<sequence>MLENYLLEELVTFAQTGTLAETAAQLNVTQPTVTRGMQKLESDLGVHLFDRQPNRLSLTPTGELAAREATALLQAQNQAVARIHSFDQNQRTLQIGTTLPGPLYILNDLPLPTNVTVNHQLLTTAIDELLTQHDYTVIFSDHQLTGEAFNSQRVGYERLAVNLNKFMFQANQTTITFAELRDLSFIVLTNIGPWREVIQRDIPHAKFLYQEQREAFDEITKYADFPYFSTNISDIIPLEANQELPATANDSRVRIPISDDQAQLAIYANFLRSEKQRVQPLIDQVTAKWPD</sequence>
<name>A0ABW1SPN3_9LACO</name>
<dbReference type="SUPFAM" id="SSF46785">
    <property type="entry name" value="Winged helix' DNA-binding domain"/>
    <property type="match status" value="1"/>
</dbReference>
<accession>A0ABW1SPN3</accession>